<comment type="subcellular location">
    <subcellularLocation>
        <location evidence="1">Membrane</location>
        <topology evidence="1">Multi-pass membrane protein</topology>
    </subcellularLocation>
</comment>
<evidence type="ECO:0000259" key="9">
    <source>
        <dbReference type="Pfam" id="PF01694"/>
    </source>
</evidence>
<dbReference type="PANTHER" id="PTHR43731:SF14">
    <property type="entry name" value="PRESENILIN-ASSOCIATED RHOMBOID-LIKE PROTEIN, MITOCHONDRIAL"/>
    <property type="match status" value="1"/>
</dbReference>
<dbReference type="HOGENOM" id="CLU_055068_3_1_11"/>
<evidence type="ECO:0000256" key="3">
    <source>
        <dbReference type="ARBA" id="ARBA00022692"/>
    </source>
</evidence>
<feature type="region of interest" description="Disordered" evidence="7">
    <location>
        <begin position="242"/>
        <end position="267"/>
    </location>
</feature>
<dbReference type="Gene3D" id="1.20.1540.10">
    <property type="entry name" value="Rhomboid-like"/>
    <property type="match status" value="1"/>
</dbReference>
<dbReference type="SUPFAM" id="SSF144091">
    <property type="entry name" value="Rhomboid-like"/>
    <property type="match status" value="1"/>
</dbReference>
<name>C7N0Y4_SLAHD</name>
<gene>
    <name evidence="10" type="ordered locus">Shel_21960</name>
</gene>
<accession>C7N0Y4</accession>
<keyword evidence="11" id="KW-1185">Reference proteome</keyword>
<evidence type="ECO:0000256" key="4">
    <source>
        <dbReference type="ARBA" id="ARBA00022801"/>
    </source>
</evidence>
<dbReference type="EMBL" id="CP001684">
    <property type="protein sequence ID" value="ACV23206.1"/>
    <property type="molecule type" value="Genomic_DNA"/>
</dbReference>
<organism evidence="10 11">
    <name type="scientific">Slackia heliotrinireducens (strain ATCC 29202 / DSM 20476 / NCTC 11029 / RHS 1)</name>
    <name type="common">Peptococcus heliotrinreducens</name>
    <dbReference type="NCBI Taxonomy" id="471855"/>
    <lineage>
        <taxon>Bacteria</taxon>
        <taxon>Bacillati</taxon>
        <taxon>Actinomycetota</taxon>
        <taxon>Coriobacteriia</taxon>
        <taxon>Eggerthellales</taxon>
        <taxon>Eggerthellaceae</taxon>
        <taxon>Slackia</taxon>
    </lineage>
</organism>
<dbReference type="GO" id="GO:0016020">
    <property type="term" value="C:membrane"/>
    <property type="evidence" value="ECO:0007669"/>
    <property type="project" value="UniProtKB-SubCell"/>
</dbReference>
<dbReference type="Proteomes" id="UP000002026">
    <property type="component" value="Chromosome"/>
</dbReference>
<feature type="domain" description="Peptidase S54 rhomboid" evidence="9">
    <location>
        <begin position="50"/>
        <end position="194"/>
    </location>
</feature>
<evidence type="ECO:0000256" key="1">
    <source>
        <dbReference type="ARBA" id="ARBA00004141"/>
    </source>
</evidence>
<evidence type="ECO:0000313" key="10">
    <source>
        <dbReference type="EMBL" id="ACV23206.1"/>
    </source>
</evidence>
<evidence type="ECO:0000256" key="8">
    <source>
        <dbReference type="SAM" id="Phobius"/>
    </source>
</evidence>
<dbReference type="RefSeq" id="WP_012799306.1">
    <property type="nucleotide sequence ID" value="NC_013165.1"/>
</dbReference>
<evidence type="ECO:0000256" key="5">
    <source>
        <dbReference type="ARBA" id="ARBA00022989"/>
    </source>
</evidence>
<evidence type="ECO:0000256" key="7">
    <source>
        <dbReference type="SAM" id="MobiDB-lite"/>
    </source>
</evidence>
<feature type="transmembrane region" description="Helical" evidence="8">
    <location>
        <begin position="52"/>
        <end position="79"/>
    </location>
</feature>
<evidence type="ECO:0000256" key="6">
    <source>
        <dbReference type="ARBA" id="ARBA00023136"/>
    </source>
</evidence>
<dbReference type="GO" id="GO:0004252">
    <property type="term" value="F:serine-type endopeptidase activity"/>
    <property type="evidence" value="ECO:0007669"/>
    <property type="project" value="InterPro"/>
</dbReference>
<proteinExistence type="inferred from homology"/>
<keyword evidence="3 8" id="KW-0812">Transmembrane</keyword>
<sequence length="267" mass="29190">MDFDFRNYPLTCSLIVINVVVFAVLEVLGMTQGYTLYNAGVLTTSSLLDGQYYTLITSMFLHGGLMHLLCNMITMYYIGTVIEDVFGPVRFLIIYFLSGIAGGLTSMAVMIAAGENGGVVGASGALFGLFGAYGYLLVREHRKPVVFMRPTSSSDLKGFFGFLVLNIIIGLTPGIAMEAHIGGMICGLLASIPMYELMRVAVQREIDAGHIPAPYIPKPNPGYDYDAATAAHDAAMAAQNDFNRRYDSARPHQKEEMREEALDLDKR</sequence>
<dbReference type="PANTHER" id="PTHR43731">
    <property type="entry name" value="RHOMBOID PROTEASE"/>
    <property type="match status" value="1"/>
</dbReference>
<keyword evidence="6 8" id="KW-0472">Membrane</keyword>
<evidence type="ECO:0000256" key="2">
    <source>
        <dbReference type="ARBA" id="ARBA00009045"/>
    </source>
</evidence>
<keyword evidence="5 8" id="KW-1133">Transmembrane helix</keyword>
<feature type="transmembrane region" description="Helical" evidence="8">
    <location>
        <begin position="158"/>
        <end position="175"/>
    </location>
</feature>
<comment type="similarity">
    <text evidence="2">Belongs to the peptidase S54 family.</text>
</comment>
<dbReference type="Pfam" id="PF01694">
    <property type="entry name" value="Rhomboid"/>
    <property type="match status" value="1"/>
</dbReference>
<keyword evidence="4" id="KW-0378">Hydrolase</keyword>
<dbReference type="eggNOG" id="COG0705">
    <property type="taxonomic scope" value="Bacteria"/>
</dbReference>
<protein>
    <submittedName>
        <fullName evidence="10">Uncharacterized membrane protein</fullName>
    </submittedName>
</protein>
<dbReference type="InterPro" id="IPR050925">
    <property type="entry name" value="Rhomboid_protease_S54"/>
</dbReference>
<dbReference type="InterPro" id="IPR035952">
    <property type="entry name" value="Rhomboid-like_sf"/>
</dbReference>
<reference evidence="10 11" key="1">
    <citation type="journal article" date="2009" name="Stand. Genomic Sci.">
        <title>Complete genome sequence of Slackia heliotrinireducens type strain (RHS 1).</title>
        <authorList>
            <person name="Pukall R."/>
            <person name="Lapidus A."/>
            <person name="Nolan M."/>
            <person name="Copeland A."/>
            <person name="Glavina Del Rio T."/>
            <person name="Lucas S."/>
            <person name="Chen F."/>
            <person name="Tice H."/>
            <person name="Cheng J.F."/>
            <person name="Chertkov O."/>
            <person name="Bruce D."/>
            <person name="Goodwin L."/>
            <person name="Kuske C."/>
            <person name="Brettin T."/>
            <person name="Detter J.C."/>
            <person name="Han C."/>
            <person name="Pitluck S."/>
            <person name="Pati A."/>
            <person name="Mavrommatis K."/>
            <person name="Ivanova N."/>
            <person name="Ovchinnikova G."/>
            <person name="Chen A."/>
            <person name="Palaniappan K."/>
            <person name="Schneider S."/>
            <person name="Rohde M."/>
            <person name="Chain P."/>
            <person name="D'haeseleer P."/>
            <person name="Goker M."/>
            <person name="Bristow J."/>
            <person name="Eisen J.A."/>
            <person name="Markowitz V."/>
            <person name="Kyrpides N.C."/>
            <person name="Klenk H.P."/>
            <person name="Hugenholtz P."/>
        </authorList>
    </citation>
    <scope>NUCLEOTIDE SEQUENCE [LARGE SCALE GENOMIC DNA]</scope>
    <source>
        <strain evidence="11">ATCC 29202 / DSM 20476 / NCTC 11029 / RHS 1</strain>
    </source>
</reference>
<feature type="transmembrane region" description="Helical" evidence="8">
    <location>
        <begin position="12"/>
        <end position="32"/>
    </location>
</feature>
<dbReference type="KEGG" id="shi:Shel_21960"/>
<dbReference type="AlphaFoldDB" id="C7N0Y4"/>
<feature type="transmembrane region" description="Helical" evidence="8">
    <location>
        <begin position="91"/>
        <end position="113"/>
    </location>
</feature>
<evidence type="ECO:0000313" key="11">
    <source>
        <dbReference type="Proteomes" id="UP000002026"/>
    </source>
</evidence>
<feature type="transmembrane region" description="Helical" evidence="8">
    <location>
        <begin position="119"/>
        <end position="138"/>
    </location>
</feature>
<dbReference type="InterPro" id="IPR022764">
    <property type="entry name" value="Peptidase_S54_rhomboid_dom"/>
</dbReference>
<dbReference type="STRING" id="471855.Shel_21960"/>